<dbReference type="PROSITE" id="PS50006">
    <property type="entry name" value="FHA_DOMAIN"/>
    <property type="match status" value="1"/>
</dbReference>
<dbReference type="InterPro" id="IPR050469">
    <property type="entry name" value="Diguanylate_Cyclase"/>
</dbReference>
<dbReference type="CDD" id="cd00060">
    <property type="entry name" value="FHA"/>
    <property type="match status" value="1"/>
</dbReference>
<dbReference type="Pfam" id="PF00990">
    <property type="entry name" value="GGDEF"/>
    <property type="match status" value="1"/>
</dbReference>
<dbReference type="InterPro" id="IPR043128">
    <property type="entry name" value="Rev_trsase/Diguanyl_cyclase"/>
</dbReference>
<dbReference type="CDD" id="cd01949">
    <property type="entry name" value="GGDEF"/>
    <property type="match status" value="1"/>
</dbReference>
<dbReference type="InterPro" id="IPR000253">
    <property type="entry name" value="FHA_dom"/>
</dbReference>
<evidence type="ECO:0000313" key="6">
    <source>
        <dbReference type="EMBL" id="MCK7595590.1"/>
    </source>
</evidence>
<dbReference type="NCBIfam" id="TIGR00254">
    <property type="entry name" value="GGDEF"/>
    <property type="match status" value="1"/>
</dbReference>
<feature type="domain" description="GGDEF" evidence="5">
    <location>
        <begin position="165"/>
        <end position="298"/>
    </location>
</feature>
<reference evidence="6" key="1">
    <citation type="submission" date="2022-04" db="EMBL/GenBank/DDBJ databases">
        <title>Lysobacter sp. CAU 1642 isolated from sea sand.</title>
        <authorList>
            <person name="Kim W."/>
        </authorList>
    </citation>
    <scope>NUCLEOTIDE SEQUENCE</scope>
    <source>
        <strain evidence="6">CAU 1642</strain>
    </source>
</reference>
<comment type="caution">
    <text evidence="6">The sequence shown here is derived from an EMBL/GenBank/DDBJ whole genome shotgun (WGS) entry which is preliminary data.</text>
</comment>
<dbReference type="InterPro" id="IPR008984">
    <property type="entry name" value="SMAD_FHA_dom_sf"/>
</dbReference>
<protein>
    <recommendedName>
        <fullName evidence="1">diguanylate cyclase</fullName>
        <ecNumber evidence="1">2.7.7.65</ecNumber>
    </recommendedName>
</protein>
<evidence type="ECO:0000259" key="4">
    <source>
        <dbReference type="PROSITE" id="PS50006"/>
    </source>
</evidence>
<organism evidence="6 7">
    <name type="scientific">Pseudomarimonas salicorniae</name>
    <dbReference type="NCBI Taxonomy" id="2933270"/>
    <lineage>
        <taxon>Bacteria</taxon>
        <taxon>Pseudomonadati</taxon>
        <taxon>Pseudomonadota</taxon>
        <taxon>Gammaproteobacteria</taxon>
        <taxon>Lysobacterales</taxon>
        <taxon>Lysobacteraceae</taxon>
        <taxon>Pseudomarimonas</taxon>
    </lineage>
</organism>
<gene>
    <name evidence="6" type="ORF">M0G41_18235</name>
</gene>
<dbReference type="PROSITE" id="PS50887">
    <property type="entry name" value="GGDEF"/>
    <property type="match status" value="1"/>
</dbReference>
<keyword evidence="7" id="KW-1185">Reference proteome</keyword>
<comment type="catalytic activity">
    <reaction evidence="2">
        <text>2 GTP = 3',3'-c-di-GMP + 2 diphosphate</text>
        <dbReference type="Rhea" id="RHEA:24898"/>
        <dbReference type="ChEBI" id="CHEBI:33019"/>
        <dbReference type="ChEBI" id="CHEBI:37565"/>
        <dbReference type="ChEBI" id="CHEBI:58805"/>
        <dbReference type="EC" id="2.7.7.65"/>
    </reaction>
</comment>
<feature type="region of interest" description="Disordered" evidence="3">
    <location>
        <begin position="1"/>
        <end position="21"/>
    </location>
</feature>
<evidence type="ECO:0000259" key="5">
    <source>
        <dbReference type="PROSITE" id="PS50887"/>
    </source>
</evidence>
<dbReference type="SUPFAM" id="SSF55073">
    <property type="entry name" value="Nucleotide cyclase"/>
    <property type="match status" value="1"/>
</dbReference>
<evidence type="ECO:0000256" key="1">
    <source>
        <dbReference type="ARBA" id="ARBA00012528"/>
    </source>
</evidence>
<dbReference type="EMBL" id="JALNMH010000023">
    <property type="protein sequence ID" value="MCK7595590.1"/>
    <property type="molecule type" value="Genomic_DNA"/>
</dbReference>
<proteinExistence type="predicted"/>
<dbReference type="SMART" id="SM00240">
    <property type="entry name" value="FHA"/>
    <property type="match status" value="1"/>
</dbReference>
<evidence type="ECO:0000256" key="2">
    <source>
        <dbReference type="ARBA" id="ARBA00034247"/>
    </source>
</evidence>
<dbReference type="Gene3D" id="2.60.200.20">
    <property type="match status" value="1"/>
</dbReference>
<dbReference type="SMART" id="SM00267">
    <property type="entry name" value="GGDEF"/>
    <property type="match status" value="1"/>
</dbReference>
<dbReference type="RefSeq" id="WP_248211634.1">
    <property type="nucleotide sequence ID" value="NZ_JALNMH010000023.1"/>
</dbReference>
<dbReference type="Pfam" id="PF00498">
    <property type="entry name" value="FHA"/>
    <property type="match status" value="1"/>
</dbReference>
<dbReference type="PANTHER" id="PTHR45138">
    <property type="entry name" value="REGULATORY COMPONENTS OF SENSORY TRANSDUCTION SYSTEM"/>
    <property type="match status" value="1"/>
</dbReference>
<feature type="domain" description="FHA" evidence="4">
    <location>
        <begin position="48"/>
        <end position="97"/>
    </location>
</feature>
<dbReference type="InterPro" id="IPR029787">
    <property type="entry name" value="Nucleotide_cyclase"/>
</dbReference>
<dbReference type="Proteomes" id="UP001431449">
    <property type="component" value="Unassembled WGS sequence"/>
</dbReference>
<dbReference type="PANTHER" id="PTHR45138:SF9">
    <property type="entry name" value="DIGUANYLATE CYCLASE DGCM-RELATED"/>
    <property type="match status" value="1"/>
</dbReference>
<accession>A0ABT0GNM6</accession>
<name>A0ABT0GNM6_9GAMM</name>
<dbReference type="SUPFAM" id="SSF49879">
    <property type="entry name" value="SMAD/FHA domain"/>
    <property type="match status" value="1"/>
</dbReference>
<dbReference type="EC" id="2.7.7.65" evidence="1"/>
<sequence length="307" mass="33487">MSGEEDNPITQRTMASGGPQLDGDRRACLVVIHGEGLGRRVDVGETTVRVGRSRDNDLVIAHPSVSRRHCEIRIEAGVCHLRDLGATNRTRVNDVPVEGAELRDGDHVTVGESLLKFIGRENPESSYHAEVYQLVTHDPLTELPNRRHFTERVDAAIAAAVEQGEPLSLCIVDVDLFKPINDGYGHVAGDGVLQELAARLRQHAGDQELPARIGGEEFALLMPGCTLPEALVRGEALRREVEALPFRIEQKPHRITVSVGVADLRLGRSDRSSLMRAADAALYAAKSSGRNCVRSPEPDTPTENIDD</sequence>
<dbReference type="InterPro" id="IPR000160">
    <property type="entry name" value="GGDEF_dom"/>
</dbReference>
<dbReference type="Gene3D" id="3.30.70.270">
    <property type="match status" value="1"/>
</dbReference>
<evidence type="ECO:0000313" key="7">
    <source>
        <dbReference type="Proteomes" id="UP001431449"/>
    </source>
</evidence>
<evidence type="ECO:0000256" key="3">
    <source>
        <dbReference type="SAM" id="MobiDB-lite"/>
    </source>
</evidence>